<dbReference type="GO" id="GO:0003824">
    <property type="term" value="F:catalytic activity"/>
    <property type="evidence" value="ECO:0007669"/>
    <property type="project" value="InterPro"/>
</dbReference>
<dbReference type="Pfam" id="PF01425">
    <property type="entry name" value="Amidase"/>
    <property type="match status" value="2"/>
</dbReference>
<comment type="similarity">
    <text evidence="1">Belongs to the amidase family.</text>
</comment>
<dbReference type="PROSITE" id="PS00571">
    <property type="entry name" value="AMIDASES"/>
    <property type="match status" value="1"/>
</dbReference>
<gene>
    <name evidence="5" type="ORF">GBAR_LOCUS26629</name>
</gene>
<dbReference type="Pfam" id="PF02397">
    <property type="entry name" value="Bac_transf"/>
    <property type="match status" value="1"/>
</dbReference>
<evidence type="ECO:0000259" key="3">
    <source>
        <dbReference type="Pfam" id="PF01425"/>
    </source>
</evidence>
<comment type="caution">
    <text evidence="5">The sequence shown here is derived from an EMBL/GenBank/DDBJ whole genome shotgun (WGS) entry which is preliminary data.</text>
</comment>
<dbReference type="PANTHER" id="PTHR11895:SF176">
    <property type="entry name" value="AMIDASE AMID-RELATED"/>
    <property type="match status" value="1"/>
</dbReference>
<feature type="domain" description="Amidase" evidence="3">
    <location>
        <begin position="27"/>
        <end position="284"/>
    </location>
</feature>
<name>A0AA35THR0_GEOBA</name>
<dbReference type="PANTHER" id="PTHR11895">
    <property type="entry name" value="TRANSAMIDASE"/>
    <property type="match status" value="1"/>
</dbReference>
<dbReference type="InterPro" id="IPR023631">
    <property type="entry name" value="Amidase_dom"/>
</dbReference>
<dbReference type="SUPFAM" id="SSF75304">
    <property type="entry name" value="Amidase signature (AS) enzymes"/>
    <property type="match status" value="1"/>
</dbReference>
<proteinExistence type="inferred from homology"/>
<organism evidence="5 6">
    <name type="scientific">Geodia barretti</name>
    <name type="common">Barrett's horny sponge</name>
    <dbReference type="NCBI Taxonomy" id="519541"/>
    <lineage>
        <taxon>Eukaryota</taxon>
        <taxon>Metazoa</taxon>
        <taxon>Porifera</taxon>
        <taxon>Demospongiae</taxon>
        <taxon>Heteroscleromorpha</taxon>
        <taxon>Tetractinellida</taxon>
        <taxon>Astrophorina</taxon>
        <taxon>Geodiidae</taxon>
        <taxon>Geodia</taxon>
    </lineage>
</organism>
<dbReference type="InterPro" id="IPR020556">
    <property type="entry name" value="Amidase_CS"/>
</dbReference>
<feature type="domain" description="Bacterial sugar transferase" evidence="4">
    <location>
        <begin position="444"/>
        <end position="626"/>
    </location>
</feature>
<dbReference type="EMBL" id="CASHTH010003715">
    <property type="protein sequence ID" value="CAI8048238.1"/>
    <property type="molecule type" value="Genomic_DNA"/>
</dbReference>
<accession>A0AA35THR0</accession>
<protein>
    <submittedName>
        <fullName evidence="5">Glutamyl-tRNA(Gln) amidotransferase subunit A</fullName>
    </submittedName>
</protein>
<dbReference type="Gene3D" id="3.90.1300.10">
    <property type="entry name" value="Amidase signature (AS) domain"/>
    <property type="match status" value="2"/>
</dbReference>
<keyword evidence="2" id="KW-0812">Transmembrane</keyword>
<feature type="domain" description="Amidase" evidence="3">
    <location>
        <begin position="307"/>
        <end position="415"/>
    </location>
</feature>
<sequence length="637" mass="68988">MPGQELHLLTIADLGRLIQSRQLSPVELTATYLERVERLNPTLGAYITVMSETARAEAATAEDEIGQGLYRGPLHGIPVALKDIIYTQGVLTSAGSRVLADHVPAFDSTIVERLRASGAVLLGKLNLSEFAVGGTIDHPFGTPRNPWNLGRSAGGSSSGSAVAVAGGLCAGSLGSDTGGSIRGPSAFCGTVGLRPTYGRVTRHGVVPMSWSHDTVGPMTRTVEDCAIMLQAIAGHDERDSSSSSDPVPDYAASLGGRSDPLKVALPFAAFDGAVFLATADVDAATFHMDWLKTRGDLYDWSTRTRLESAALTPATTYLRAQRARTLIRDELMTALEDHDVIVLPASPTLAPPIAESTGSPGGYYQGRLDLGRRQYTSPAALAGLPAISVPCGFSDSGLPIGVQIIGRPFAEADLLRVAHSNSGPSALGSEQLEVPESSVNDWWKRPFDLLILIAVHIALAPIWAVLWTVIPLAIWLRDRGPVFYTQERLGKNGRTFRVYKFRSMIPDAERHTGAVWAADDDPRITPVGAFLRNRALDELPQVINMWKGDISLVGPRAERPELSEQFEALYPGFARRLSVRPGMTGLAQIFGRYSTNPRNKLRYDMLYIERMSPLLDVRLLASSVILTLHARWQDEQR</sequence>
<keyword evidence="2" id="KW-0472">Membrane</keyword>
<dbReference type="InterPro" id="IPR036928">
    <property type="entry name" value="AS_sf"/>
</dbReference>
<keyword evidence="2" id="KW-1133">Transmembrane helix</keyword>
<dbReference type="InterPro" id="IPR003362">
    <property type="entry name" value="Bact_transf"/>
</dbReference>
<evidence type="ECO:0000313" key="5">
    <source>
        <dbReference type="EMBL" id="CAI8048238.1"/>
    </source>
</evidence>
<keyword evidence="6" id="KW-1185">Reference proteome</keyword>
<reference evidence="5" key="1">
    <citation type="submission" date="2023-03" db="EMBL/GenBank/DDBJ databases">
        <authorList>
            <person name="Steffen K."/>
            <person name="Cardenas P."/>
        </authorList>
    </citation>
    <scope>NUCLEOTIDE SEQUENCE</scope>
</reference>
<dbReference type="InterPro" id="IPR000120">
    <property type="entry name" value="Amidase"/>
</dbReference>
<evidence type="ECO:0000256" key="1">
    <source>
        <dbReference type="ARBA" id="ARBA00009199"/>
    </source>
</evidence>
<feature type="transmembrane region" description="Helical" evidence="2">
    <location>
        <begin position="449"/>
        <end position="476"/>
    </location>
</feature>
<evidence type="ECO:0000313" key="6">
    <source>
        <dbReference type="Proteomes" id="UP001174909"/>
    </source>
</evidence>
<evidence type="ECO:0000259" key="4">
    <source>
        <dbReference type="Pfam" id="PF02397"/>
    </source>
</evidence>
<evidence type="ECO:0000256" key="2">
    <source>
        <dbReference type="SAM" id="Phobius"/>
    </source>
</evidence>
<dbReference type="AlphaFoldDB" id="A0AA35THR0"/>
<dbReference type="Proteomes" id="UP001174909">
    <property type="component" value="Unassembled WGS sequence"/>
</dbReference>